<reference evidence="7" key="1">
    <citation type="submission" date="2015-07" db="EMBL/GenBank/DDBJ databases">
        <authorList>
            <person name="Teixeira M.M."/>
            <person name="Souza R.C."/>
            <person name="Almeida L.G."/>
            <person name="Vicente V.A."/>
            <person name="de Hoog S."/>
            <person name="Bocca A.L."/>
            <person name="de Almeida S.R."/>
            <person name="Vasconcelos A.T."/>
            <person name="Felipe M.S."/>
        </authorList>
    </citation>
    <scope>NUCLEOTIDE SEQUENCE [LARGE SCALE GENOMIC DNA]</scope>
    <source>
        <strain evidence="7">KSF</strain>
    </source>
</reference>
<feature type="transmembrane region" description="Helical" evidence="4">
    <location>
        <begin position="77"/>
        <end position="99"/>
    </location>
</feature>
<dbReference type="InterPro" id="IPR011701">
    <property type="entry name" value="MFS"/>
</dbReference>
<evidence type="ECO:0000259" key="5">
    <source>
        <dbReference type="PROSITE" id="PS50850"/>
    </source>
</evidence>
<feature type="transmembrane region" description="Helical" evidence="4">
    <location>
        <begin position="370"/>
        <end position="395"/>
    </location>
</feature>
<dbReference type="AlphaFoldDB" id="A0A1C1CZZ2"/>
<comment type="caution">
    <text evidence="6">The sequence shown here is derived from an EMBL/GenBank/DDBJ whole genome shotgun (WGS) entry which is preliminary data.</text>
</comment>
<feature type="transmembrane region" description="Helical" evidence="4">
    <location>
        <begin position="173"/>
        <end position="193"/>
    </location>
</feature>
<dbReference type="GO" id="GO:0016020">
    <property type="term" value="C:membrane"/>
    <property type="evidence" value="ECO:0007669"/>
    <property type="project" value="UniProtKB-SubCell"/>
</dbReference>
<evidence type="ECO:0000313" key="6">
    <source>
        <dbReference type="EMBL" id="OCT54016.1"/>
    </source>
</evidence>
<feature type="transmembrane region" description="Helical" evidence="4">
    <location>
        <begin position="345"/>
        <end position="364"/>
    </location>
</feature>
<keyword evidence="7" id="KW-1185">Reference proteome</keyword>
<evidence type="ECO:0000256" key="1">
    <source>
        <dbReference type="ARBA" id="ARBA00004141"/>
    </source>
</evidence>
<dbReference type="InterPro" id="IPR036259">
    <property type="entry name" value="MFS_trans_sf"/>
</dbReference>
<dbReference type="SUPFAM" id="SSF103473">
    <property type="entry name" value="MFS general substrate transporter"/>
    <property type="match status" value="1"/>
</dbReference>
<evidence type="ECO:0000256" key="2">
    <source>
        <dbReference type="ARBA" id="ARBA00006727"/>
    </source>
</evidence>
<dbReference type="PANTHER" id="PTHR11360:SF305">
    <property type="entry name" value="MAJOR FACILITATOR SUPERFAMILY (MFS) PROFILE DOMAIN-CONTAINING PROTEIN"/>
    <property type="match status" value="1"/>
</dbReference>
<protein>
    <submittedName>
        <fullName evidence="6">Putative monocarboxylate permease like protein, mch4</fullName>
    </submittedName>
</protein>
<sequence length="490" mass="50796">MATRTDVELRTIVHPERLPHSGAMHGNGSRLSPDATSNTLDRDDSFRLSPDAPSHGGRFLQDEAPANAATSLPEGGYGWTIISICALFTFWFNGIMGSWGVVQAALLRSDLPSTSTSTISFVGTLGLACVVAFGLFSVRLVRILGARVAAFLGLGLLAAGEVVSSFTTSNVGGLFGSSGVLYGLGACLLYSISNILPTQYFGARLGLASGIVKLGGGIGAAVLAVAIDALIDRVGIPWTFRFLGLCSLATCAPAAFFIRERVPIGKVPFLDVSIFRNLAFTAIFFAGAIGTFSLFIPPYFLPLVAQSVGLSSSTGAGLVGGFNACTAVGRFLSGWLSDSIGPVNMFLLAMAVNAVSMLAIWPVSNSLGPLVIFAMFNGLANGAFFTLYPVVVATTAARVEHADSGRVAIAMGMSITGWTGGYLMGVPIAGYLLQASGMAAEPSSSRTHKSDTPIAPYRPAIFYAGGVALVSAGCVLVARLKLGPSIRKKV</sequence>
<dbReference type="EMBL" id="LGRB01000008">
    <property type="protein sequence ID" value="OCT54016.1"/>
    <property type="molecule type" value="Genomic_DNA"/>
</dbReference>
<dbReference type="InterPro" id="IPR020846">
    <property type="entry name" value="MFS_dom"/>
</dbReference>
<keyword evidence="4" id="KW-0472">Membrane</keyword>
<dbReference type="VEuPathDB" id="FungiDB:G647_00916"/>
<dbReference type="Gene3D" id="1.20.1250.20">
    <property type="entry name" value="MFS general substrate transporter like domains"/>
    <property type="match status" value="2"/>
</dbReference>
<feature type="region of interest" description="Disordered" evidence="3">
    <location>
        <begin position="13"/>
        <end position="46"/>
    </location>
</feature>
<dbReference type="GO" id="GO:0022857">
    <property type="term" value="F:transmembrane transporter activity"/>
    <property type="evidence" value="ECO:0007669"/>
    <property type="project" value="InterPro"/>
</dbReference>
<comment type="subcellular location">
    <subcellularLocation>
        <location evidence="1">Membrane</location>
        <topology evidence="1">Multi-pass membrane protein</topology>
    </subcellularLocation>
</comment>
<feature type="transmembrane region" description="Helical" evidence="4">
    <location>
        <begin position="407"/>
        <end position="433"/>
    </location>
</feature>
<comment type="similarity">
    <text evidence="2">Belongs to the major facilitator superfamily. Monocarboxylate porter (TC 2.A.1.13) family.</text>
</comment>
<evidence type="ECO:0000313" key="7">
    <source>
        <dbReference type="Proteomes" id="UP000094526"/>
    </source>
</evidence>
<organism evidence="6 7">
    <name type="scientific">Cladophialophora carrionii</name>
    <dbReference type="NCBI Taxonomy" id="86049"/>
    <lineage>
        <taxon>Eukaryota</taxon>
        <taxon>Fungi</taxon>
        <taxon>Dikarya</taxon>
        <taxon>Ascomycota</taxon>
        <taxon>Pezizomycotina</taxon>
        <taxon>Eurotiomycetes</taxon>
        <taxon>Chaetothyriomycetidae</taxon>
        <taxon>Chaetothyriales</taxon>
        <taxon>Herpotrichiellaceae</taxon>
        <taxon>Cladophialophora</taxon>
    </lineage>
</organism>
<feature type="transmembrane region" description="Helical" evidence="4">
    <location>
        <begin position="205"/>
        <end position="227"/>
    </location>
</feature>
<feature type="transmembrane region" description="Helical" evidence="4">
    <location>
        <begin position="278"/>
        <end position="301"/>
    </location>
</feature>
<feature type="transmembrane region" description="Helical" evidence="4">
    <location>
        <begin position="119"/>
        <end position="141"/>
    </location>
</feature>
<name>A0A1C1CZZ2_9EURO</name>
<dbReference type="OrthoDB" id="6499973at2759"/>
<keyword evidence="4" id="KW-1133">Transmembrane helix</keyword>
<feature type="transmembrane region" description="Helical" evidence="4">
    <location>
        <begin position="239"/>
        <end position="258"/>
    </location>
</feature>
<gene>
    <name evidence="6" type="ORF">CLCR_10094</name>
</gene>
<evidence type="ECO:0000256" key="3">
    <source>
        <dbReference type="SAM" id="MobiDB-lite"/>
    </source>
</evidence>
<feature type="transmembrane region" description="Helical" evidence="4">
    <location>
        <begin position="313"/>
        <end position="333"/>
    </location>
</feature>
<dbReference type="InterPro" id="IPR050327">
    <property type="entry name" value="Proton-linked_MCT"/>
</dbReference>
<evidence type="ECO:0000256" key="4">
    <source>
        <dbReference type="SAM" id="Phobius"/>
    </source>
</evidence>
<feature type="transmembrane region" description="Helical" evidence="4">
    <location>
        <begin position="460"/>
        <end position="480"/>
    </location>
</feature>
<feature type="transmembrane region" description="Helical" evidence="4">
    <location>
        <begin position="148"/>
        <end position="167"/>
    </location>
</feature>
<dbReference type="PROSITE" id="PS50850">
    <property type="entry name" value="MFS"/>
    <property type="match status" value="1"/>
</dbReference>
<accession>A0A1C1CZZ2</accession>
<keyword evidence="4" id="KW-0812">Transmembrane</keyword>
<dbReference type="PANTHER" id="PTHR11360">
    <property type="entry name" value="MONOCARBOXYLATE TRANSPORTER"/>
    <property type="match status" value="1"/>
</dbReference>
<proteinExistence type="inferred from homology"/>
<dbReference type="Pfam" id="PF07690">
    <property type="entry name" value="MFS_1"/>
    <property type="match status" value="1"/>
</dbReference>
<dbReference type="VEuPathDB" id="FungiDB:CLCR_10094"/>
<dbReference type="Proteomes" id="UP000094526">
    <property type="component" value="Unassembled WGS sequence"/>
</dbReference>
<feature type="domain" description="Major facilitator superfamily (MFS) profile" evidence="5">
    <location>
        <begin position="279"/>
        <end position="490"/>
    </location>
</feature>
<dbReference type="eggNOG" id="KOG2504">
    <property type="taxonomic scope" value="Eukaryota"/>
</dbReference>